<keyword evidence="3" id="KW-1185">Reference proteome</keyword>
<feature type="transmembrane region" description="Helical" evidence="1">
    <location>
        <begin position="12"/>
        <end position="30"/>
    </location>
</feature>
<feature type="transmembrane region" description="Helical" evidence="1">
    <location>
        <begin position="71"/>
        <end position="98"/>
    </location>
</feature>
<name>A0A1E5GAY7_9ENTE</name>
<keyword evidence="1" id="KW-1133">Transmembrane helix</keyword>
<dbReference type="EMBL" id="MIJY01000044">
    <property type="protein sequence ID" value="OEG09849.1"/>
    <property type="molecule type" value="Genomic_DNA"/>
</dbReference>
<dbReference type="Proteomes" id="UP000095094">
    <property type="component" value="Unassembled WGS sequence"/>
</dbReference>
<gene>
    <name evidence="2" type="ORF">BCR25_10115</name>
</gene>
<protein>
    <submittedName>
        <fullName evidence="2">Uncharacterized protein</fullName>
    </submittedName>
</protein>
<proteinExistence type="predicted"/>
<accession>A0A1E5GAY7</accession>
<keyword evidence="1" id="KW-0472">Membrane</keyword>
<sequence length="110" mass="12853">MNWIQKSGKVLIMFIGVGWIIQTVFLVQEYLDYPMLDFTNRFIRYVVGLVGLFIGFLVVDKLKRHMTYLVLFLISGVLVSLFSWLGFILCFLCVLELIDNRSNIEHKSNK</sequence>
<organism evidence="2 3">
    <name type="scientific">Enterococcus termitis</name>
    <dbReference type="NCBI Taxonomy" id="332950"/>
    <lineage>
        <taxon>Bacteria</taxon>
        <taxon>Bacillati</taxon>
        <taxon>Bacillota</taxon>
        <taxon>Bacilli</taxon>
        <taxon>Lactobacillales</taxon>
        <taxon>Enterococcaceae</taxon>
        <taxon>Enterococcus</taxon>
    </lineage>
</organism>
<comment type="caution">
    <text evidence="2">The sequence shown here is derived from an EMBL/GenBank/DDBJ whole genome shotgun (WGS) entry which is preliminary data.</text>
</comment>
<evidence type="ECO:0000313" key="2">
    <source>
        <dbReference type="EMBL" id="OEG09849.1"/>
    </source>
</evidence>
<evidence type="ECO:0000256" key="1">
    <source>
        <dbReference type="SAM" id="Phobius"/>
    </source>
</evidence>
<feature type="transmembrane region" description="Helical" evidence="1">
    <location>
        <begin position="42"/>
        <end position="59"/>
    </location>
</feature>
<keyword evidence="1" id="KW-0812">Transmembrane</keyword>
<dbReference type="RefSeq" id="WP_069664602.1">
    <property type="nucleotide sequence ID" value="NZ_JBHUJJ010000001.1"/>
</dbReference>
<dbReference type="AlphaFoldDB" id="A0A1E5GAY7"/>
<reference evidence="3" key="1">
    <citation type="submission" date="2016-09" db="EMBL/GenBank/DDBJ databases">
        <authorList>
            <person name="Gulvik C.A."/>
        </authorList>
    </citation>
    <scope>NUCLEOTIDE SEQUENCE [LARGE SCALE GENOMIC DNA]</scope>
    <source>
        <strain evidence="3">LMG 8895</strain>
    </source>
</reference>
<evidence type="ECO:0000313" key="3">
    <source>
        <dbReference type="Proteomes" id="UP000095094"/>
    </source>
</evidence>